<dbReference type="InterPro" id="IPR001223">
    <property type="entry name" value="Glyco_hydro18_cat"/>
</dbReference>
<dbReference type="InterPro" id="IPR017853">
    <property type="entry name" value="GH"/>
</dbReference>
<feature type="domain" description="Chitin-binding type-1" evidence="4">
    <location>
        <begin position="450"/>
        <end position="494"/>
    </location>
</feature>
<dbReference type="PROSITE" id="PS00026">
    <property type="entry name" value="CHIT_BIND_I_1"/>
    <property type="match status" value="1"/>
</dbReference>
<evidence type="ECO:0000256" key="1">
    <source>
        <dbReference type="ARBA" id="ARBA00022669"/>
    </source>
</evidence>
<evidence type="ECO:0000313" key="6">
    <source>
        <dbReference type="EMBL" id="GFR50490.1"/>
    </source>
</evidence>
<accession>A0AAD3DYR4</accession>
<dbReference type="CDD" id="cd00035">
    <property type="entry name" value="ChtBD1"/>
    <property type="match status" value="2"/>
</dbReference>
<organism evidence="6 7">
    <name type="scientific">Astrephomene gubernaculifera</name>
    <dbReference type="NCBI Taxonomy" id="47775"/>
    <lineage>
        <taxon>Eukaryota</taxon>
        <taxon>Viridiplantae</taxon>
        <taxon>Chlorophyta</taxon>
        <taxon>core chlorophytes</taxon>
        <taxon>Chlorophyceae</taxon>
        <taxon>CS clade</taxon>
        <taxon>Chlamydomonadales</taxon>
        <taxon>Astrephomenaceae</taxon>
        <taxon>Astrephomene</taxon>
    </lineage>
</organism>
<dbReference type="InterPro" id="IPR011583">
    <property type="entry name" value="Chitinase_II/V-like_cat"/>
</dbReference>
<dbReference type="InterPro" id="IPR018371">
    <property type="entry name" value="Chitin-binding_1_CS"/>
</dbReference>
<dbReference type="InterPro" id="IPR001002">
    <property type="entry name" value="Chitin-bd_1"/>
</dbReference>
<dbReference type="Gene3D" id="3.20.20.80">
    <property type="entry name" value="Glycosidases"/>
    <property type="match status" value="1"/>
</dbReference>
<protein>
    <recommendedName>
        <fullName evidence="8">Chitinase</fullName>
    </recommendedName>
</protein>
<dbReference type="EMBL" id="BMAR01000038">
    <property type="protein sequence ID" value="GFR50490.1"/>
    <property type="molecule type" value="Genomic_DNA"/>
</dbReference>
<feature type="domain" description="GH18" evidence="5">
    <location>
        <begin position="37"/>
        <end position="384"/>
    </location>
</feature>
<dbReference type="GO" id="GO:0005975">
    <property type="term" value="P:carbohydrate metabolic process"/>
    <property type="evidence" value="ECO:0007669"/>
    <property type="project" value="InterPro"/>
</dbReference>
<dbReference type="SUPFAM" id="SSF57016">
    <property type="entry name" value="Plant lectins/antimicrobial peptides"/>
    <property type="match status" value="2"/>
</dbReference>
<dbReference type="SUPFAM" id="SSF51445">
    <property type="entry name" value="(Trans)glycosidases"/>
    <property type="match status" value="1"/>
</dbReference>
<evidence type="ECO:0000313" key="7">
    <source>
        <dbReference type="Proteomes" id="UP001054857"/>
    </source>
</evidence>
<feature type="disulfide bond" evidence="2">
    <location>
        <begin position="469"/>
        <end position="483"/>
    </location>
</feature>
<dbReference type="GO" id="GO:0006032">
    <property type="term" value="P:chitin catabolic process"/>
    <property type="evidence" value="ECO:0007669"/>
    <property type="project" value="TreeGrafter"/>
</dbReference>
<dbReference type="Gene3D" id="3.30.60.10">
    <property type="entry name" value="Endochitinase-like"/>
    <property type="match status" value="2"/>
</dbReference>
<comment type="caution">
    <text evidence="6">The sequence shown here is derived from an EMBL/GenBank/DDBJ whole genome shotgun (WGS) entry which is preliminary data.</text>
</comment>
<name>A0AAD3DYR4_9CHLO</name>
<evidence type="ECO:0000256" key="2">
    <source>
        <dbReference type="PROSITE-ProRule" id="PRU00261"/>
    </source>
</evidence>
<sequence>MMALGLKQGGIALATVILASALFSVGIAAVAPIAADSVTGIYIPGWAQNTAAGADFFNISAVNLEGVSHMYYAFLWIDATKYTVYDPFGNLPLLTALKARWPTTALILSIGGGGFSTSIWSGLASSTTSRAAFISSAVAAMKAANADGIDLDWEFPTAADRAAFTALAAALRTRLDAEAASSSPSRRYWLSAATQSIVSGGPSSGPMAGYDLPALAAHMDLFNIMAYDMHDPCYWETSTALHTAWSDATRALDYYVSQGVPRTQLVLGLAFYGHVYTLISPQQYWLGAPSVESRDCSNMQTVSYRAILSELASQGGSVFTDSAQRGAYYVRGSRWIGFELPETLYDKIQGTRSYGLGGVMAWAAELDSREGQLLRVMASRQQPPSRPCGGGYVGNGTCVAGSSSSAAAGGAGGQQCCSQWGYCGTGDTYCGSGCRGGPCYPAPPSPPPAPPPCGGGSVGGGRCSVAGQCCSQYGWCGTASAYCGSGCQGGPCWLPPPRSSSPPPPLPPPPPRSPPPSPPPQKQQPPPSPKPPAASSPPPPSPASSPKPPPPTPSPKPISPSPKPPPPPPRPPPSPK</sequence>
<keyword evidence="2" id="KW-1015">Disulfide bond</keyword>
<dbReference type="GO" id="GO:0005576">
    <property type="term" value="C:extracellular region"/>
    <property type="evidence" value="ECO:0007669"/>
    <property type="project" value="TreeGrafter"/>
</dbReference>
<dbReference type="SMART" id="SM00636">
    <property type="entry name" value="Glyco_18"/>
    <property type="match status" value="1"/>
</dbReference>
<dbReference type="InterPro" id="IPR050314">
    <property type="entry name" value="Glycosyl_Hydrlase_18"/>
</dbReference>
<evidence type="ECO:0000256" key="3">
    <source>
        <dbReference type="SAM" id="MobiDB-lite"/>
    </source>
</evidence>
<dbReference type="AlphaFoldDB" id="A0AAD3DYR4"/>
<dbReference type="GO" id="GO:0004568">
    <property type="term" value="F:chitinase activity"/>
    <property type="evidence" value="ECO:0007669"/>
    <property type="project" value="TreeGrafter"/>
</dbReference>
<keyword evidence="7" id="KW-1185">Reference proteome</keyword>
<dbReference type="PANTHER" id="PTHR11177:SF317">
    <property type="entry name" value="CHITINASE 12-RELATED"/>
    <property type="match status" value="1"/>
</dbReference>
<dbReference type="PROSITE" id="PS51910">
    <property type="entry name" value="GH18_2"/>
    <property type="match status" value="1"/>
</dbReference>
<feature type="non-terminal residue" evidence="6">
    <location>
        <position position="576"/>
    </location>
</feature>
<dbReference type="PROSITE" id="PS50941">
    <property type="entry name" value="CHIT_BIND_I_2"/>
    <property type="match status" value="2"/>
</dbReference>
<dbReference type="GO" id="GO:0008061">
    <property type="term" value="F:chitin binding"/>
    <property type="evidence" value="ECO:0007669"/>
    <property type="project" value="UniProtKB-UniRule"/>
</dbReference>
<dbReference type="InterPro" id="IPR036861">
    <property type="entry name" value="Endochitinase-like_sf"/>
</dbReference>
<evidence type="ECO:0000259" key="5">
    <source>
        <dbReference type="PROSITE" id="PS51910"/>
    </source>
</evidence>
<evidence type="ECO:0008006" key="8">
    <source>
        <dbReference type="Google" id="ProtNLM"/>
    </source>
</evidence>
<dbReference type="Pfam" id="PF00704">
    <property type="entry name" value="Glyco_hydro_18"/>
    <property type="match status" value="1"/>
</dbReference>
<dbReference type="SMART" id="SM00270">
    <property type="entry name" value="ChtBD1"/>
    <property type="match status" value="2"/>
</dbReference>
<keyword evidence="1 2" id="KW-0147">Chitin-binding</keyword>
<dbReference type="Pfam" id="PF00187">
    <property type="entry name" value="Chitin_bind_1"/>
    <property type="match status" value="1"/>
</dbReference>
<comment type="caution">
    <text evidence="2">Lacks conserved residue(s) required for the propagation of feature annotation.</text>
</comment>
<evidence type="ECO:0000259" key="4">
    <source>
        <dbReference type="PROSITE" id="PS50941"/>
    </source>
</evidence>
<dbReference type="Gene3D" id="3.10.50.10">
    <property type="match status" value="1"/>
</dbReference>
<gene>
    <name evidence="6" type="ORF">Agub_g12755</name>
</gene>
<dbReference type="PANTHER" id="PTHR11177">
    <property type="entry name" value="CHITINASE"/>
    <property type="match status" value="1"/>
</dbReference>
<dbReference type="PRINTS" id="PR01217">
    <property type="entry name" value="PRICHEXTENSN"/>
</dbReference>
<dbReference type="Proteomes" id="UP001054857">
    <property type="component" value="Unassembled WGS sequence"/>
</dbReference>
<dbReference type="InterPro" id="IPR029070">
    <property type="entry name" value="Chitinase_insertion_sf"/>
</dbReference>
<reference evidence="6 7" key="1">
    <citation type="journal article" date="2021" name="Sci. Rep.">
        <title>Genome sequencing of the multicellular alga Astrephomene provides insights into convergent evolution of germ-soma differentiation.</title>
        <authorList>
            <person name="Yamashita S."/>
            <person name="Yamamoto K."/>
            <person name="Matsuzaki R."/>
            <person name="Suzuki S."/>
            <person name="Yamaguchi H."/>
            <person name="Hirooka S."/>
            <person name="Minakuchi Y."/>
            <person name="Miyagishima S."/>
            <person name="Kawachi M."/>
            <person name="Toyoda A."/>
            <person name="Nozaki H."/>
        </authorList>
    </citation>
    <scope>NUCLEOTIDE SEQUENCE [LARGE SCALE GENOMIC DNA]</scope>
    <source>
        <strain evidence="6 7">NIES-4017</strain>
    </source>
</reference>
<feature type="disulfide bond" evidence="2">
    <location>
        <begin position="416"/>
        <end position="430"/>
    </location>
</feature>
<feature type="region of interest" description="Disordered" evidence="3">
    <location>
        <begin position="498"/>
        <end position="576"/>
    </location>
</feature>
<proteinExistence type="predicted"/>
<feature type="domain" description="Chitin-binding type-1" evidence="4">
    <location>
        <begin position="385"/>
        <end position="441"/>
    </location>
</feature>